<evidence type="ECO:0000313" key="13">
    <source>
        <dbReference type="Proteomes" id="UP001478817"/>
    </source>
</evidence>
<evidence type="ECO:0000256" key="8">
    <source>
        <dbReference type="ARBA" id="ARBA00022989"/>
    </source>
</evidence>
<evidence type="ECO:0000256" key="9">
    <source>
        <dbReference type="ARBA" id="ARBA00023136"/>
    </source>
</evidence>
<comment type="cofactor">
    <cofactor evidence="1">
        <name>Zn(2+)</name>
        <dbReference type="ChEBI" id="CHEBI:29105"/>
    </cofactor>
</comment>
<keyword evidence="13" id="KW-1185">Reference proteome</keyword>
<feature type="transmembrane region" description="Helical" evidence="10">
    <location>
        <begin position="38"/>
        <end position="56"/>
    </location>
</feature>
<name>A0ABV1IH25_9ACTN</name>
<feature type="transmembrane region" description="Helical" evidence="10">
    <location>
        <begin position="68"/>
        <end position="89"/>
    </location>
</feature>
<feature type="transmembrane region" description="Helical" evidence="10">
    <location>
        <begin position="344"/>
        <end position="367"/>
    </location>
</feature>
<dbReference type="SMART" id="SM00849">
    <property type="entry name" value="Lactamase_B"/>
    <property type="match status" value="1"/>
</dbReference>
<dbReference type="InterPro" id="IPR001279">
    <property type="entry name" value="Metallo-B-lactamas"/>
</dbReference>
<evidence type="ECO:0000256" key="1">
    <source>
        <dbReference type="ARBA" id="ARBA00001947"/>
    </source>
</evidence>
<evidence type="ECO:0000256" key="7">
    <source>
        <dbReference type="ARBA" id="ARBA00022833"/>
    </source>
</evidence>
<evidence type="ECO:0000259" key="11">
    <source>
        <dbReference type="SMART" id="SM00849"/>
    </source>
</evidence>
<keyword evidence="6" id="KW-0378">Hydrolase</keyword>
<dbReference type="CDD" id="cd07731">
    <property type="entry name" value="ComA-like_MBL-fold"/>
    <property type="match status" value="1"/>
</dbReference>
<proteinExistence type="predicted"/>
<dbReference type="InterPro" id="IPR004477">
    <property type="entry name" value="ComEC_N"/>
</dbReference>
<accession>A0ABV1IH25</accession>
<dbReference type="PANTHER" id="PTHR30619">
    <property type="entry name" value="DNA INTERNALIZATION/COMPETENCE PROTEIN COMEC/REC2"/>
    <property type="match status" value="1"/>
</dbReference>
<dbReference type="Proteomes" id="UP001478817">
    <property type="component" value="Unassembled WGS sequence"/>
</dbReference>
<gene>
    <name evidence="12" type="ORF">AAAT05_07580</name>
</gene>
<protein>
    <submittedName>
        <fullName evidence="12">ComEC/Rec2 family competence protein</fullName>
    </submittedName>
</protein>
<sequence>MSEGRVRREFPSRPAVPLALPALLVVLAVERLTMTGVVTWGPLALGVVLLLAGLLARAASSSAQRGEGGLHALAPVLGAACVAAALAGLSCRASVARVSEALASSSVSGWRFELVGDMSPTTTGTWRGRARAEGEACSGYVWLTSPDELLMGDRIRCVGRFSPNADDEWGRSSAAQGLSGSVRVVLATERDELEGLALLARRVRWAALDVLRPGESDSGALLAACVCGYAPPMRARGLSEEFSRAGISHLAAVSGSHLTLVASCVSAVLEGLCLGVRVRSVATILVTGGFVLLCGLPVSAVRAWAMACVSQAVALSGRRGHQLSSASLVGLGMALLDPSLSGQLGFLLSVSSVVGIGLFCPYVRFALSEAALALGSMGAGAAGRGVPRPLGQALGRFRRVGRGALDALAVCVVCQASTFALGASSFGSVSLVAPLANLLAAPVLGILMPLGLAAGVASPAPVAADVLARLAGAVAQPLLAGVSWLSSLGLASVPVSVDLGLTLLVTVLLSAVLLVAWPRPSGRLLAGGTLVALALTGAVLLRLRWLAPPRVCVLDVGQGDAILVQDGGSAILVDAGPGDAVGAALARNGVLHLDAVLVTHLHDDHYGGLSALGPMLSGGEVLFGQGVSGSLTDEVKGELSALAPGSVSEVSHGDVLRVGRFSLRVVSPVGPSDGSQNADSVQLALSFEDGPRSLSGLLTGDGEKDELAAELGRGDVGDIDFLKVGHHGSAVSLGEAEAMALSPEVSIASAGANNRYGHPRQECVDVLEKAGSVFLCTMDVGDVTVEPGELGPRVTTARAAA</sequence>
<reference evidence="12 13" key="1">
    <citation type="submission" date="2024-04" db="EMBL/GenBank/DDBJ databases">
        <title>Human intestinal bacterial collection.</title>
        <authorList>
            <person name="Pauvert C."/>
            <person name="Hitch T.C.A."/>
            <person name="Clavel T."/>
        </authorList>
    </citation>
    <scope>NUCLEOTIDE SEQUENCE [LARGE SCALE GENOMIC DNA]</scope>
    <source>
        <strain evidence="12 13">CLA-AA-H197</strain>
    </source>
</reference>
<evidence type="ECO:0000256" key="10">
    <source>
        <dbReference type="SAM" id="Phobius"/>
    </source>
</evidence>
<comment type="subcellular location">
    <subcellularLocation>
        <location evidence="2">Cell membrane</location>
        <topology evidence="2">Multi-pass membrane protein</topology>
    </subcellularLocation>
</comment>
<dbReference type="RefSeq" id="WP_349182834.1">
    <property type="nucleotide sequence ID" value="NZ_JBBNGS010000014.1"/>
</dbReference>
<evidence type="ECO:0000256" key="6">
    <source>
        <dbReference type="ARBA" id="ARBA00022801"/>
    </source>
</evidence>
<dbReference type="EMBL" id="JBBNGS010000014">
    <property type="protein sequence ID" value="MEQ2638197.1"/>
    <property type="molecule type" value="Genomic_DNA"/>
</dbReference>
<dbReference type="InterPro" id="IPR035681">
    <property type="entry name" value="ComA-like_MBL"/>
</dbReference>
<keyword evidence="9 10" id="KW-0472">Membrane</keyword>
<keyword evidence="7" id="KW-0862">Zinc</keyword>
<feature type="transmembrane region" description="Helical" evidence="10">
    <location>
        <begin position="435"/>
        <end position="454"/>
    </location>
</feature>
<dbReference type="InterPro" id="IPR001018">
    <property type="entry name" value="Beta-lactamase_class-B_CS"/>
</dbReference>
<dbReference type="NCBIfam" id="TIGR00360">
    <property type="entry name" value="ComEC_N-term"/>
    <property type="match status" value="1"/>
</dbReference>
<dbReference type="SUPFAM" id="SSF56281">
    <property type="entry name" value="Metallo-hydrolase/oxidoreductase"/>
    <property type="match status" value="1"/>
</dbReference>
<dbReference type="Pfam" id="PF03772">
    <property type="entry name" value="Competence"/>
    <property type="match status" value="1"/>
</dbReference>
<dbReference type="Gene3D" id="3.60.15.10">
    <property type="entry name" value="Ribonuclease Z/Hydroxyacylglutathione hydrolase-like"/>
    <property type="match status" value="1"/>
</dbReference>
<keyword evidence="8 10" id="KW-1133">Transmembrane helix</keyword>
<feature type="transmembrane region" description="Helical" evidence="10">
    <location>
        <begin position="499"/>
        <end position="517"/>
    </location>
</feature>
<dbReference type="InterPro" id="IPR036866">
    <property type="entry name" value="RibonucZ/Hydroxyglut_hydro"/>
</dbReference>
<evidence type="ECO:0000256" key="2">
    <source>
        <dbReference type="ARBA" id="ARBA00004651"/>
    </source>
</evidence>
<feature type="transmembrane region" description="Helical" evidence="10">
    <location>
        <begin position="404"/>
        <end position="423"/>
    </location>
</feature>
<dbReference type="Pfam" id="PF00753">
    <property type="entry name" value="Lactamase_B"/>
    <property type="match status" value="1"/>
</dbReference>
<dbReference type="PROSITE" id="PS00743">
    <property type="entry name" value="BETA_LACTAMASE_B_1"/>
    <property type="match status" value="1"/>
</dbReference>
<dbReference type="PANTHER" id="PTHR30619:SF7">
    <property type="entry name" value="BETA-LACTAMASE DOMAIN PROTEIN"/>
    <property type="match status" value="1"/>
</dbReference>
<comment type="caution">
    <text evidence="12">The sequence shown here is derived from an EMBL/GenBank/DDBJ whole genome shotgun (WGS) entry which is preliminary data.</text>
</comment>
<evidence type="ECO:0000313" key="12">
    <source>
        <dbReference type="EMBL" id="MEQ2638197.1"/>
    </source>
</evidence>
<evidence type="ECO:0000256" key="4">
    <source>
        <dbReference type="ARBA" id="ARBA00022692"/>
    </source>
</evidence>
<feature type="transmembrane region" description="Helical" evidence="10">
    <location>
        <begin position="281"/>
        <end position="305"/>
    </location>
</feature>
<organism evidence="12 13">
    <name type="scientific">Paratractidigestivibacter faecalis</name>
    <dbReference type="NCBI Taxonomy" id="2292441"/>
    <lineage>
        <taxon>Bacteria</taxon>
        <taxon>Bacillati</taxon>
        <taxon>Actinomycetota</taxon>
        <taxon>Coriobacteriia</taxon>
        <taxon>Coriobacteriales</taxon>
        <taxon>Atopobiaceae</taxon>
        <taxon>Paratractidigestivibacter</taxon>
    </lineage>
</organism>
<keyword evidence="3" id="KW-1003">Cell membrane</keyword>
<evidence type="ECO:0000256" key="3">
    <source>
        <dbReference type="ARBA" id="ARBA00022475"/>
    </source>
</evidence>
<feature type="domain" description="Metallo-beta-lactamase" evidence="11">
    <location>
        <begin position="558"/>
        <end position="752"/>
    </location>
</feature>
<dbReference type="InterPro" id="IPR052159">
    <property type="entry name" value="Competence_DNA_uptake"/>
</dbReference>
<feature type="transmembrane region" description="Helical" evidence="10">
    <location>
        <begin position="524"/>
        <end position="545"/>
    </location>
</feature>
<evidence type="ECO:0000256" key="5">
    <source>
        <dbReference type="ARBA" id="ARBA00022723"/>
    </source>
</evidence>
<feature type="transmembrane region" description="Helical" evidence="10">
    <location>
        <begin position="466"/>
        <end position="487"/>
    </location>
</feature>
<keyword evidence="5" id="KW-0479">Metal-binding</keyword>
<keyword evidence="4 10" id="KW-0812">Transmembrane</keyword>